<dbReference type="Proteomes" id="UP000053001">
    <property type="component" value="Unassembled WGS sequence"/>
</dbReference>
<gene>
    <name evidence="1" type="ORF">N330_10405</name>
</gene>
<feature type="non-terminal residue" evidence="1">
    <location>
        <position position="1"/>
    </location>
</feature>
<sequence length="51" mass="5595">EQPRALRPRSSSSSVAGKTDTDLAWDCAAHCVEDLALPKKQVCSTPRVERK</sequence>
<feature type="non-terminal residue" evidence="1">
    <location>
        <position position="51"/>
    </location>
</feature>
<dbReference type="AlphaFoldDB" id="A0A091PHJ4"/>
<evidence type="ECO:0000313" key="1">
    <source>
        <dbReference type="EMBL" id="KFQ06698.1"/>
    </source>
</evidence>
<reference evidence="1 2" key="1">
    <citation type="submission" date="2014-04" db="EMBL/GenBank/DDBJ databases">
        <title>Genome evolution of avian class.</title>
        <authorList>
            <person name="Zhang G."/>
            <person name="Li C."/>
        </authorList>
    </citation>
    <scope>NUCLEOTIDE SEQUENCE [LARGE SCALE GENOMIC DNA]</scope>
    <source>
        <strain evidence="1">BGI_N330</strain>
    </source>
</reference>
<organism evidence="1 2">
    <name type="scientific">Leptosomus discolor</name>
    <name type="common">Madagascar cuckoo roller</name>
    <name type="synonym">Cuculus discolor</name>
    <dbReference type="NCBI Taxonomy" id="188344"/>
    <lineage>
        <taxon>Eukaryota</taxon>
        <taxon>Metazoa</taxon>
        <taxon>Chordata</taxon>
        <taxon>Craniata</taxon>
        <taxon>Vertebrata</taxon>
        <taxon>Euteleostomi</taxon>
        <taxon>Archelosauria</taxon>
        <taxon>Archosauria</taxon>
        <taxon>Dinosauria</taxon>
        <taxon>Saurischia</taxon>
        <taxon>Theropoda</taxon>
        <taxon>Coelurosauria</taxon>
        <taxon>Aves</taxon>
        <taxon>Neognathae</taxon>
        <taxon>Neoaves</taxon>
        <taxon>Telluraves</taxon>
        <taxon>Coraciimorphae</taxon>
        <taxon>Coraciiformes</taxon>
        <taxon>Leptosomidae</taxon>
        <taxon>Leptosomus</taxon>
    </lineage>
</organism>
<dbReference type="EMBL" id="KK673176">
    <property type="protein sequence ID" value="KFQ06698.1"/>
    <property type="molecule type" value="Genomic_DNA"/>
</dbReference>
<accession>A0A091PHJ4</accession>
<name>A0A091PHJ4_LEPDC</name>
<keyword evidence="2" id="KW-1185">Reference proteome</keyword>
<proteinExistence type="predicted"/>
<evidence type="ECO:0000313" key="2">
    <source>
        <dbReference type="Proteomes" id="UP000053001"/>
    </source>
</evidence>
<protein>
    <submittedName>
        <fullName evidence="1">Uncharacterized protein</fullName>
    </submittedName>
</protein>
<dbReference type="PhylomeDB" id="A0A091PHJ4"/>